<evidence type="ECO:0000256" key="2">
    <source>
        <dbReference type="SAM" id="SignalP"/>
    </source>
</evidence>
<evidence type="ECO:0000313" key="4">
    <source>
        <dbReference type="Proteomes" id="UP000695022"/>
    </source>
</evidence>
<proteinExistence type="predicted"/>
<dbReference type="Pfam" id="PF10545">
    <property type="entry name" value="MADF_DNA_bdg"/>
    <property type="match status" value="1"/>
</dbReference>
<feature type="signal peptide" evidence="2">
    <location>
        <begin position="1"/>
        <end position="32"/>
    </location>
</feature>
<dbReference type="InterPro" id="IPR039353">
    <property type="entry name" value="TF_Adf1"/>
</dbReference>
<feature type="compositionally biased region" description="Low complexity" evidence="1">
    <location>
        <begin position="89"/>
        <end position="101"/>
    </location>
</feature>
<gene>
    <name evidence="5" type="primary">LOC106805259</name>
</gene>
<dbReference type="Proteomes" id="UP000695022">
    <property type="component" value="Unplaced"/>
</dbReference>
<dbReference type="GeneID" id="106805259"/>
<reference evidence="5" key="1">
    <citation type="submission" date="2025-08" db="UniProtKB">
        <authorList>
            <consortium name="RefSeq"/>
        </authorList>
    </citation>
    <scope>IDENTIFICATION</scope>
</reference>
<organism evidence="4 5">
    <name type="scientific">Priapulus caudatus</name>
    <name type="common">Priapulid worm</name>
    <dbReference type="NCBI Taxonomy" id="37621"/>
    <lineage>
        <taxon>Eukaryota</taxon>
        <taxon>Metazoa</taxon>
        <taxon>Ecdysozoa</taxon>
        <taxon>Scalidophora</taxon>
        <taxon>Priapulida</taxon>
        <taxon>Priapulimorpha</taxon>
        <taxon>Priapulimorphida</taxon>
        <taxon>Priapulidae</taxon>
        <taxon>Priapulus</taxon>
    </lineage>
</organism>
<evidence type="ECO:0000259" key="3">
    <source>
        <dbReference type="PROSITE" id="PS51029"/>
    </source>
</evidence>
<dbReference type="InterPro" id="IPR006578">
    <property type="entry name" value="MADF-dom"/>
</dbReference>
<feature type="domain" description="MADF" evidence="3">
    <location>
        <begin position="159"/>
        <end position="247"/>
    </location>
</feature>
<evidence type="ECO:0000313" key="5">
    <source>
        <dbReference type="RefSeq" id="XP_014662274.1"/>
    </source>
</evidence>
<evidence type="ECO:0000256" key="1">
    <source>
        <dbReference type="SAM" id="MobiDB-lite"/>
    </source>
</evidence>
<protein>
    <submittedName>
        <fullName evidence="5">Uncharacterized protein LOC106805259 isoform X1</fullName>
    </submittedName>
</protein>
<dbReference type="PROSITE" id="PS51029">
    <property type="entry name" value="MADF"/>
    <property type="match status" value="1"/>
</dbReference>
<dbReference type="RefSeq" id="XP_014662274.1">
    <property type="nucleotide sequence ID" value="XM_014806788.1"/>
</dbReference>
<sequence length="405" mass="44928">MEPPIHTEYFLSGGAMILIFSALSMRSHCAQCAPTALCAFAVRPSSSRCALTTADGVVVVSDPPATFRISLHSAAVCTMPKRRSRGRGRPSPSSPRSSSPVPSEPAPEPVPEPADNCHEEDPPEESSSAAESASRDASHLPKAKKAKKMTDLTLAEEEAMAEWIQENECLYNKKMSSYKDKQRKDKMWDDKAAEMGKTNEILPIWYRSLRTRYGRLLKKKSGQGATELTERDQWVLTRFSFLKTHIYEVQRRTVVSIKAAAAAAALGYAWDTEEAREAGDDDVEEVQPVQPSTAGTSDVPIILDLLLAGITERGQQSLDLQQQMLEMLKPPVRVTQRTTYADWTKSVMEDLDPSLWRRFQVDHTQLLYRYLDMSDEINSAAAAQHAGVIQQQQQAGYSASHSPLS</sequence>
<feature type="chain" id="PRO_5046926830" evidence="2">
    <location>
        <begin position="33"/>
        <end position="405"/>
    </location>
</feature>
<dbReference type="PANTHER" id="PTHR12243">
    <property type="entry name" value="MADF DOMAIN TRANSCRIPTION FACTOR"/>
    <property type="match status" value="1"/>
</dbReference>
<feature type="compositionally biased region" description="Pro residues" evidence="1">
    <location>
        <begin position="102"/>
        <end position="112"/>
    </location>
</feature>
<feature type="region of interest" description="Disordered" evidence="1">
    <location>
        <begin position="78"/>
        <end position="149"/>
    </location>
</feature>
<accession>A0ABM1DQQ3</accession>
<dbReference type="PANTHER" id="PTHR12243:SF60">
    <property type="entry name" value="SI:CH211-15D5.12-RELATED"/>
    <property type="match status" value="1"/>
</dbReference>
<name>A0ABM1DQQ3_PRICU</name>
<keyword evidence="2" id="KW-0732">Signal</keyword>
<keyword evidence="4" id="KW-1185">Reference proteome</keyword>